<sequence length="104" mass="11502">MATHIDAEKIEQELQKRLNSRMDSVRALVKSRTSVANARAALSEAEDEDARRYQAALSAGWNADELRSSGLPEPEKKLRVRKRAARKPAATRQPSNAGESVGHH</sequence>
<name>A0A931CUE0_9MICC</name>
<organism evidence="2 3">
    <name type="scientific">Arthrobacter terrae</name>
    <dbReference type="NCBI Taxonomy" id="2935737"/>
    <lineage>
        <taxon>Bacteria</taxon>
        <taxon>Bacillati</taxon>
        <taxon>Actinomycetota</taxon>
        <taxon>Actinomycetes</taxon>
        <taxon>Micrococcales</taxon>
        <taxon>Micrococcaceae</taxon>
        <taxon>Arthrobacter</taxon>
    </lineage>
</organism>
<keyword evidence="3" id="KW-1185">Reference proteome</keyword>
<reference evidence="2 3" key="1">
    <citation type="submission" date="2020-11" db="EMBL/GenBank/DDBJ databases">
        <title>Arthrobacter antarcticus sp. nov., isolated from Antarctic Soil.</title>
        <authorList>
            <person name="Li J."/>
        </authorList>
    </citation>
    <scope>NUCLEOTIDE SEQUENCE [LARGE SCALE GENOMIC DNA]</scope>
    <source>
        <strain evidence="2 3">Z1-20</strain>
    </source>
</reference>
<comment type="caution">
    <text evidence="2">The sequence shown here is derived from an EMBL/GenBank/DDBJ whole genome shotgun (WGS) entry which is preliminary data.</text>
</comment>
<feature type="region of interest" description="Disordered" evidence="1">
    <location>
        <begin position="59"/>
        <end position="104"/>
    </location>
</feature>
<proteinExistence type="predicted"/>
<dbReference type="EMBL" id="JADNYM010000025">
    <property type="protein sequence ID" value="MBG0741106.1"/>
    <property type="molecule type" value="Genomic_DNA"/>
</dbReference>
<protein>
    <submittedName>
        <fullName evidence="2">Uncharacterized protein</fullName>
    </submittedName>
</protein>
<dbReference type="RefSeq" id="WP_196398042.1">
    <property type="nucleotide sequence ID" value="NZ_JADNYM010000025.1"/>
</dbReference>
<evidence type="ECO:0000256" key="1">
    <source>
        <dbReference type="SAM" id="MobiDB-lite"/>
    </source>
</evidence>
<evidence type="ECO:0000313" key="2">
    <source>
        <dbReference type="EMBL" id="MBG0741106.1"/>
    </source>
</evidence>
<dbReference type="Proteomes" id="UP000655366">
    <property type="component" value="Unassembled WGS sequence"/>
</dbReference>
<gene>
    <name evidence="2" type="ORF">IV500_17180</name>
</gene>
<evidence type="ECO:0000313" key="3">
    <source>
        <dbReference type="Proteomes" id="UP000655366"/>
    </source>
</evidence>
<dbReference type="AlphaFoldDB" id="A0A931CUE0"/>
<accession>A0A931CUE0</accession>